<dbReference type="EMBL" id="FWWZ01000001">
    <property type="protein sequence ID" value="SMC09594.1"/>
    <property type="molecule type" value="Genomic_DNA"/>
</dbReference>
<dbReference type="Proteomes" id="UP000192602">
    <property type="component" value="Unassembled WGS sequence"/>
</dbReference>
<proteinExistence type="predicted"/>
<protein>
    <submittedName>
        <fullName evidence="2">Uncharacterized protein</fullName>
    </submittedName>
</protein>
<keyword evidence="1" id="KW-1133">Transmembrane helix</keyword>
<sequence length="60" mass="7010">MEELVLCFLFIMAGLVAMLLGHFSIIMWLAGIIYIFFLIGKQIIREKNIKQHNSENRARN</sequence>
<evidence type="ECO:0000313" key="2">
    <source>
        <dbReference type="EMBL" id="SMC09594.1"/>
    </source>
</evidence>
<keyword evidence="1" id="KW-0812">Transmembrane</keyword>
<evidence type="ECO:0000256" key="1">
    <source>
        <dbReference type="SAM" id="Phobius"/>
    </source>
</evidence>
<dbReference type="AlphaFoldDB" id="A0A1W1WTG4"/>
<feature type="transmembrane region" description="Helical" evidence="1">
    <location>
        <begin position="6"/>
        <end position="39"/>
    </location>
</feature>
<organism evidence="2 3">
    <name type="scientific">Nitratiruptor tergarcus DSM 16512</name>
    <dbReference type="NCBI Taxonomy" id="1069081"/>
    <lineage>
        <taxon>Bacteria</taxon>
        <taxon>Pseudomonadati</taxon>
        <taxon>Campylobacterota</taxon>
        <taxon>Epsilonproteobacteria</taxon>
        <taxon>Nautiliales</taxon>
        <taxon>Nitratiruptoraceae</taxon>
        <taxon>Nitratiruptor</taxon>
    </lineage>
</organism>
<evidence type="ECO:0000313" key="3">
    <source>
        <dbReference type="Proteomes" id="UP000192602"/>
    </source>
</evidence>
<dbReference type="RefSeq" id="WP_084275811.1">
    <property type="nucleotide sequence ID" value="NZ_AP026671.1"/>
</dbReference>
<reference evidence="3" key="1">
    <citation type="submission" date="2017-04" db="EMBL/GenBank/DDBJ databases">
        <authorList>
            <person name="Varghese N."/>
            <person name="Submissions S."/>
        </authorList>
    </citation>
    <scope>NUCLEOTIDE SEQUENCE [LARGE SCALE GENOMIC DNA]</scope>
    <source>
        <strain evidence="3">DSM 16512</strain>
    </source>
</reference>
<name>A0A1W1WTG4_9BACT</name>
<keyword evidence="1" id="KW-0472">Membrane</keyword>
<keyword evidence="3" id="KW-1185">Reference proteome</keyword>
<gene>
    <name evidence="2" type="ORF">SAMN05660197_1411</name>
</gene>
<accession>A0A1W1WTG4</accession>
<dbReference type="STRING" id="1069081.SAMN05660197_1411"/>